<gene>
    <name evidence="5" type="ORF">ASPACDRAFT_63327</name>
</gene>
<reference evidence="6" key="1">
    <citation type="journal article" date="2017" name="Genome Biol.">
        <title>Comparative genomics reveals high biological diversity and specific adaptations in the industrially and medically important fungal genus Aspergillus.</title>
        <authorList>
            <person name="de Vries R.P."/>
            <person name="Riley R."/>
            <person name="Wiebenga A."/>
            <person name="Aguilar-Osorio G."/>
            <person name="Amillis S."/>
            <person name="Uchima C.A."/>
            <person name="Anderluh G."/>
            <person name="Asadollahi M."/>
            <person name="Askin M."/>
            <person name="Barry K."/>
            <person name="Battaglia E."/>
            <person name="Bayram O."/>
            <person name="Benocci T."/>
            <person name="Braus-Stromeyer S.A."/>
            <person name="Caldana C."/>
            <person name="Canovas D."/>
            <person name="Cerqueira G.C."/>
            <person name="Chen F."/>
            <person name="Chen W."/>
            <person name="Choi C."/>
            <person name="Clum A."/>
            <person name="Dos Santos R.A."/>
            <person name="Damasio A.R."/>
            <person name="Diallinas G."/>
            <person name="Emri T."/>
            <person name="Fekete E."/>
            <person name="Flipphi M."/>
            <person name="Freyberg S."/>
            <person name="Gallo A."/>
            <person name="Gournas C."/>
            <person name="Habgood R."/>
            <person name="Hainaut M."/>
            <person name="Harispe M.L."/>
            <person name="Henrissat B."/>
            <person name="Hilden K.S."/>
            <person name="Hope R."/>
            <person name="Hossain A."/>
            <person name="Karabika E."/>
            <person name="Karaffa L."/>
            <person name="Karanyi Z."/>
            <person name="Krasevec N."/>
            <person name="Kuo A."/>
            <person name="Kusch H."/>
            <person name="LaButti K."/>
            <person name="Lagendijk E.L."/>
            <person name="Lapidus A."/>
            <person name="Levasseur A."/>
            <person name="Lindquist E."/>
            <person name="Lipzen A."/>
            <person name="Logrieco A.F."/>
            <person name="MacCabe A."/>
            <person name="Maekelae M.R."/>
            <person name="Malavazi I."/>
            <person name="Melin P."/>
            <person name="Meyer V."/>
            <person name="Mielnichuk N."/>
            <person name="Miskei M."/>
            <person name="Molnar A.P."/>
            <person name="Mule G."/>
            <person name="Ngan C.Y."/>
            <person name="Orejas M."/>
            <person name="Orosz E."/>
            <person name="Ouedraogo J.P."/>
            <person name="Overkamp K.M."/>
            <person name="Park H.-S."/>
            <person name="Perrone G."/>
            <person name="Piumi F."/>
            <person name="Punt P.J."/>
            <person name="Ram A.F."/>
            <person name="Ramon A."/>
            <person name="Rauscher S."/>
            <person name="Record E."/>
            <person name="Riano-Pachon D.M."/>
            <person name="Robert V."/>
            <person name="Roehrig J."/>
            <person name="Ruller R."/>
            <person name="Salamov A."/>
            <person name="Salih N.S."/>
            <person name="Samson R.A."/>
            <person name="Sandor E."/>
            <person name="Sanguinetti M."/>
            <person name="Schuetze T."/>
            <person name="Sepcic K."/>
            <person name="Shelest E."/>
            <person name="Sherlock G."/>
            <person name="Sophianopoulou V."/>
            <person name="Squina F.M."/>
            <person name="Sun H."/>
            <person name="Susca A."/>
            <person name="Todd R.B."/>
            <person name="Tsang A."/>
            <person name="Unkles S.E."/>
            <person name="van de Wiele N."/>
            <person name="van Rossen-Uffink D."/>
            <person name="Oliveira J.V."/>
            <person name="Vesth T.C."/>
            <person name="Visser J."/>
            <person name="Yu J.-H."/>
            <person name="Zhou M."/>
            <person name="Andersen M.R."/>
            <person name="Archer D.B."/>
            <person name="Baker S.E."/>
            <person name="Benoit I."/>
            <person name="Brakhage A.A."/>
            <person name="Braus G.H."/>
            <person name="Fischer R."/>
            <person name="Frisvad J.C."/>
            <person name="Goldman G.H."/>
            <person name="Houbraken J."/>
            <person name="Oakley B."/>
            <person name="Pocsi I."/>
            <person name="Scazzocchio C."/>
            <person name="Seiboth B."/>
            <person name="vanKuyk P.A."/>
            <person name="Wortman J."/>
            <person name="Dyer P.S."/>
            <person name="Grigoriev I.V."/>
        </authorList>
    </citation>
    <scope>NUCLEOTIDE SEQUENCE [LARGE SCALE GENOMIC DNA]</scope>
    <source>
        <strain evidence="6">ATCC 16872 / CBS 172.66 / WB 5094</strain>
    </source>
</reference>
<dbReference type="FunFam" id="3.40.30.10:FF:000142">
    <property type="entry name" value="Elongation factor 1 gamma"/>
    <property type="match status" value="1"/>
</dbReference>
<dbReference type="RefSeq" id="XP_020053366.1">
    <property type="nucleotide sequence ID" value="XM_020203880.1"/>
</dbReference>
<feature type="transmembrane region" description="Helical" evidence="2">
    <location>
        <begin position="156"/>
        <end position="180"/>
    </location>
</feature>
<evidence type="ECO:0000313" key="5">
    <source>
        <dbReference type="EMBL" id="OJJ97026.1"/>
    </source>
</evidence>
<dbReference type="InterPro" id="IPR036282">
    <property type="entry name" value="Glutathione-S-Trfase_C_sf"/>
</dbReference>
<evidence type="ECO:0000259" key="3">
    <source>
        <dbReference type="PROSITE" id="PS50404"/>
    </source>
</evidence>
<evidence type="ECO:0008006" key="7">
    <source>
        <dbReference type="Google" id="ProtNLM"/>
    </source>
</evidence>
<dbReference type="GeneID" id="30977694"/>
<dbReference type="InterPro" id="IPR050802">
    <property type="entry name" value="EF-GSTs"/>
</dbReference>
<dbReference type="SFLD" id="SFLDG00358">
    <property type="entry name" value="Main_(cytGST)"/>
    <property type="match status" value="1"/>
</dbReference>
<dbReference type="InterPro" id="IPR010987">
    <property type="entry name" value="Glutathione-S-Trfase_C-like"/>
</dbReference>
<dbReference type="PROSITE" id="PS50404">
    <property type="entry name" value="GST_NTER"/>
    <property type="match status" value="1"/>
</dbReference>
<dbReference type="GO" id="GO:0005737">
    <property type="term" value="C:cytoplasm"/>
    <property type="evidence" value="ECO:0007669"/>
    <property type="project" value="TreeGrafter"/>
</dbReference>
<proteinExistence type="inferred from homology"/>
<dbReference type="STRING" id="690307.A0A1L9WLJ4"/>
<protein>
    <recommendedName>
        <fullName evidence="7">Glutathione S-transferase family protein</fullName>
    </recommendedName>
</protein>
<accession>A0A1L9WLJ4</accession>
<dbReference type="OrthoDB" id="249703at2759"/>
<dbReference type="Proteomes" id="UP000184546">
    <property type="component" value="Unassembled WGS sequence"/>
</dbReference>
<keyword evidence="2" id="KW-0812">Transmembrane</keyword>
<dbReference type="CDD" id="cd03044">
    <property type="entry name" value="GST_N_EF1Bgamma"/>
    <property type="match status" value="1"/>
</dbReference>
<dbReference type="EMBL" id="KV878984">
    <property type="protein sequence ID" value="OJJ97026.1"/>
    <property type="molecule type" value="Genomic_DNA"/>
</dbReference>
<dbReference type="SFLD" id="SFLDS00019">
    <property type="entry name" value="Glutathione_Transferase_(cytos"/>
    <property type="match status" value="1"/>
</dbReference>
<evidence type="ECO:0000259" key="4">
    <source>
        <dbReference type="PROSITE" id="PS50405"/>
    </source>
</evidence>
<keyword evidence="6" id="KW-1185">Reference proteome</keyword>
<dbReference type="Gene3D" id="1.20.1050.10">
    <property type="match status" value="1"/>
</dbReference>
<sequence length="227" mass="25264">MAFGTIYTHNPNPRSTAILAVARAQGIELDIVYADKTENPENYARLLQVNPLGQVPTLVGNDGHVLTECIAIALYITGQSDTTPLLGATRREFYEIVKWMSLVNADLLPAVGALILPLLGKGKPVNGPQDCGECLRIVRRDCRLLDDHLRQPQHRYLVGAQMTLADLFVVGMLFGAVMVLHPLLRADYPRFWEWYYEVYETPMFRAVAGELRLLDIPMATVTGEAAE</sequence>
<dbReference type="VEuPathDB" id="FungiDB:ASPACDRAFT_63327"/>
<evidence type="ECO:0000256" key="1">
    <source>
        <dbReference type="ARBA" id="ARBA00007409"/>
    </source>
</evidence>
<keyword evidence="2" id="KW-1133">Transmembrane helix</keyword>
<keyword evidence="2" id="KW-0472">Membrane</keyword>
<dbReference type="Pfam" id="PF02798">
    <property type="entry name" value="GST_N"/>
    <property type="match status" value="1"/>
</dbReference>
<dbReference type="AlphaFoldDB" id="A0A1L9WLJ4"/>
<dbReference type="Gene3D" id="3.40.30.10">
    <property type="entry name" value="Glutaredoxin"/>
    <property type="match status" value="1"/>
</dbReference>
<dbReference type="InterPro" id="IPR036249">
    <property type="entry name" value="Thioredoxin-like_sf"/>
</dbReference>
<dbReference type="GO" id="GO:0005634">
    <property type="term" value="C:nucleus"/>
    <property type="evidence" value="ECO:0007669"/>
    <property type="project" value="TreeGrafter"/>
</dbReference>
<organism evidence="5 6">
    <name type="scientific">Aspergillus aculeatus (strain ATCC 16872 / CBS 172.66 / WB 5094)</name>
    <dbReference type="NCBI Taxonomy" id="690307"/>
    <lineage>
        <taxon>Eukaryota</taxon>
        <taxon>Fungi</taxon>
        <taxon>Dikarya</taxon>
        <taxon>Ascomycota</taxon>
        <taxon>Pezizomycotina</taxon>
        <taxon>Eurotiomycetes</taxon>
        <taxon>Eurotiomycetidae</taxon>
        <taxon>Eurotiales</taxon>
        <taxon>Aspergillaceae</taxon>
        <taxon>Aspergillus</taxon>
        <taxon>Aspergillus subgen. Circumdati</taxon>
    </lineage>
</organism>
<evidence type="ECO:0000256" key="2">
    <source>
        <dbReference type="SAM" id="Phobius"/>
    </source>
</evidence>
<evidence type="ECO:0000313" key="6">
    <source>
        <dbReference type="Proteomes" id="UP000184546"/>
    </source>
</evidence>
<comment type="similarity">
    <text evidence="1">Belongs to the GST superfamily.</text>
</comment>
<dbReference type="InterPro" id="IPR040079">
    <property type="entry name" value="Glutathione_S-Trfase"/>
</dbReference>
<name>A0A1L9WLJ4_ASPA1</name>
<dbReference type="InterPro" id="IPR004045">
    <property type="entry name" value="Glutathione_S-Trfase_N"/>
</dbReference>
<feature type="domain" description="GST N-terminal" evidence="3">
    <location>
        <begin position="2"/>
        <end position="84"/>
    </location>
</feature>
<dbReference type="Pfam" id="PF13410">
    <property type="entry name" value="GST_C_2"/>
    <property type="match status" value="1"/>
</dbReference>
<dbReference type="SUPFAM" id="SSF47616">
    <property type="entry name" value="GST C-terminal domain-like"/>
    <property type="match status" value="1"/>
</dbReference>
<dbReference type="OMA" id="MAIALYI"/>
<feature type="domain" description="GST C-terminal" evidence="4">
    <location>
        <begin position="89"/>
        <end position="218"/>
    </location>
</feature>
<dbReference type="PROSITE" id="PS50405">
    <property type="entry name" value="GST_CTER"/>
    <property type="match status" value="1"/>
</dbReference>
<dbReference type="SUPFAM" id="SSF52833">
    <property type="entry name" value="Thioredoxin-like"/>
    <property type="match status" value="1"/>
</dbReference>
<dbReference type="PANTHER" id="PTHR43986:SF1">
    <property type="entry name" value="ELONGATION FACTOR 1-GAMMA"/>
    <property type="match status" value="1"/>
</dbReference>
<dbReference type="PANTHER" id="PTHR43986">
    <property type="entry name" value="ELONGATION FACTOR 1-GAMMA"/>
    <property type="match status" value="1"/>
</dbReference>